<dbReference type="EMBL" id="VSSQ01012748">
    <property type="protein sequence ID" value="MPM49961.1"/>
    <property type="molecule type" value="Genomic_DNA"/>
</dbReference>
<organism evidence="1">
    <name type="scientific">bioreactor metagenome</name>
    <dbReference type="NCBI Taxonomy" id="1076179"/>
    <lineage>
        <taxon>unclassified sequences</taxon>
        <taxon>metagenomes</taxon>
        <taxon>ecological metagenomes</taxon>
    </lineage>
</organism>
<reference evidence="1" key="1">
    <citation type="submission" date="2019-08" db="EMBL/GenBank/DDBJ databases">
        <authorList>
            <person name="Kucharzyk K."/>
            <person name="Murdoch R.W."/>
            <person name="Higgins S."/>
            <person name="Loffler F."/>
        </authorList>
    </citation>
    <scope>NUCLEOTIDE SEQUENCE</scope>
</reference>
<evidence type="ECO:0008006" key="2">
    <source>
        <dbReference type="Google" id="ProtNLM"/>
    </source>
</evidence>
<evidence type="ECO:0000313" key="1">
    <source>
        <dbReference type="EMBL" id="MPM49961.1"/>
    </source>
</evidence>
<gene>
    <name evidence="1" type="ORF">SDC9_96695</name>
</gene>
<dbReference type="InterPro" id="IPR006522">
    <property type="entry name" value="Phage_virion_morphogenesis"/>
</dbReference>
<dbReference type="Pfam" id="PF05069">
    <property type="entry name" value="Phage_tail_S"/>
    <property type="match status" value="1"/>
</dbReference>
<protein>
    <recommendedName>
        <fullName evidence="2">Phage virion morphogenesis protein</fullName>
    </recommendedName>
</protein>
<accession>A0A645ACF8</accession>
<sequence>MYSIRVEGDTRELLKTMRNIAELGRAGLNTTIGEAVRESTLDRFKRSRGPDGKAWKQSIRAATQGGKTLIQSAQLRNSIRVKADASGFAVGTNTKHAATHQFGDTRTIRAKKAKALRFQVGGKWFSKKEVTVNIPARPYLGLSDEDMTEIKAMVEDFISKED</sequence>
<dbReference type="AlphaFoldDB" id="A0A645ACF8"/>
<comment type="caution">
    <text evidence="1">The sequence shown here is derived from an EMBL/GenBank/DDBJ whole genome shotgun (WGS) entry which is preliminary data.</text>
</comment>
<proteinExistence type="predicted"/>
<name>A0A645ACF8_9ZZZZ</name>